<keyword evidence="5" id="KW-1185">Reference proteome</keyword>
<evidence type="ECO:0000313" key="5">
    <source>
        <dbReference type="Proteomes" id="UP001305779"/>
    </source>
</evidence>
<evidence type="ECO:0000259" key="3">
    <source>
        <dbReference type="PROSITE" id="PS50172"/>
    </source>
</evidence>
<dbReference type="PROSITE" id="PS50172">
    <property type="entry name" value="BRCT"/>
    <property type="match status" value="1"/>
</dbReference>
<dbReference type="Pfam" id="PF00533">
    <property type="entry name" value="BRCT"/>
    <property type="match status" value="1"/>
</dbReference>
<feature type="domain" description="BRCT" evidence="3">
    <location>
        <begin position="1"/>
        <end position="103"/>
    </location>
</feature>
<feature type="compositionally biased region" description="Basic and acidic residues" evidence="2">
    <location>
        <begin position="341"/>
        <end position="370"/>
    </location>
</feature>
<name>A0ABR0F0U0_ZASCE</name>
<dbReference type="SUPFAM" id="SSF52113">
    <property type="entry name" value="BRCT domain"/>
    <property type="match status" value="1"/>
</dbReference>
<feature type="compositionally biased region" description="Polar residues" evidence="2">
    <location>
        <begin position="328"/>
        <end position="340"/>
    </location>
</feature>
<dbReference type="EMBL" id="JAXOVC010000001">
    <property type="protein sequence ID" value="KAK4506693.1"/>
    <property type="molecule type" value="Genomic_DNA"/>
</dbReference>
<sequence length="411" mass="46152">MVHSAFKDCDIVTVGRADRDDWQDSNIKSWVTGGRGKVSFQSKITDQTTHLVVGEKQWKTQPAVVQEALKRSEQGQGIHIVTFEWLGDSATAKAKRAESRYLWVKKARAAMQEKGQPRSTAGLVSQLFTEETDGLISEKTKKRNKELRRLELEEQKEREKRELDEFNAKRDSTNYLALKELISRSILKNRNELLTDKNHIYIDGMGFAWNVVLEPVEKTGGPNDPPAVSLQIFESKTEPPTYAFNAKAHQTPKLPQNNIIVCMGCNFLTAFRSFRNIFKEYTGVEWADRAKAGLKNGKKYKFVLPEADSTGERGEGVEQGREEDKSRTGSPGQSDASNGKQELKKDSQPTKTLERLEAKVAQRAFDKQSDETVDAGHSTLGKRKDAEDGSSEDEPPSKLRKSKGRASDGEE</sequence>
<dbReference type="CDD" id="cd00027">
    <property type="entry name" value="BRCT"/>
    <property type="match status" value="1"/>
</dbReference>
<dbReference type="Gene3D" id="3.40.50.10190">
    <property type="entry name" value="BRCT domain"/>
    <property type="match status" value="1"/>
</dbReference>
<comment type="caution">
    <text evidence="4">The sequence shown here is derived from an EMBL/GenBank/DDBJ whole genome shotgun (WGS) entry which is preliminary data.</text>
</comment>
<dbReference type="InterPro" id="IPR001357">
    <property type="entry name" value="BRCT_dom"/>
</dbReference>
<evidence type="ECO:0000256" key="1">
    <source>
        <dbReference type="SAM" id="Coils"/>
    </source>
</evidence>
<organism evidence="4 5">
    <name type="scientific">Zasmidium cellare</name>
    <name type="common">Wine cellar mold</name>
    <name type="synonym">Racodium cellare</name>
    <dbReference type="NCBI Taxonomy" id="395010"/>
    <lineage>
        <taxon>Eukaryota</taxon>
        <taxon>Fungi</taxon>
        <taxon>Dikarya</taxon>
        <taxon>Ascomycota</taxon>
        <taxon>Pezizomycotina</taxon>
        <taxon>Dothideomycetes</taxon>
        <taxon>Dothideomycetidae</taxon>
        <taxon>Mycosphaerellales</taxon>
        <taxon>Mycosphaerellaceae</taxon>
        <taxon>Zasmidium</taxon>
    </lineage>
</organism>
<gene>
    <name evidence="4" type="ORF">PRZ48_000426</name>
</gene>
<accession>A0ABR0F0U0</accession>
<keyword evidence="1" id="KW-0175">Coiled coil</keyword>
<feature type="compositionally biased region" description="Basic and acidic residues" evidence="2">
    <location>
        <begin position="310"/>
        <end position="327"/>
    </location>
</feature>
<proteinExistence type="predicted"/>
<dbReference type="Proteomes" id="UP001305779">
    <property type="component" value="Unassembled WGS sequence"/>
</dbReference>
<feature type="coiled-coil region" evidence="1">
    <location>
        <begin position="136"/>
        <end position="169"/>
    </location>
</feature>
<protein>
    <recommendedName>
        <fullName evidence="3">BRCT domain-containing protein</fullName>
    </recommendedName>
</protein>
<reference evidence="4 5" key="1">
    <citation type="journal article" date="2023" name="G3 (Bethesda)">
        <title>A chromosome-level genome assembly of Zasmidium syzygii isolated from banana leaves.</title>
        <authorList>
            <person name="van Westerhoven A.C."/>
            <person name="Mehrabi R."/>
            <person name="Talebi R."/>
            <person name="Steentjes M.B.F."/>
            <person name="Corcolon B."/>
            <person name="Chong P.A."/>
            <person name="Kema G.H.J."/>
            <person name="Seidl M.F."/>
        </authorList>
    </citation>
    <scope>NUCLEOTIDE SEQUENCE [LARGE SCALE GENOMIC DNA]</scope>
    <source>
        <strain evidence="4 5">P124</strain>
    </source>
</reference>
<dbReference type="InterPro" id="IPR036420">
    <property type="entry name" value="BRCT_dom_sf"/>
</dbReference>
<feature type="region of interest" description="Disordered" evidence="2">
    <location>
        <begin position="305"/>
        <end position="411"/>
    </location>
</feature>
<evidence type="ECO:0000313" key="4">
    <source>
        <dbReference type="EMBL" id="KAK4506693.1"/>
    </source>
</evidence>
<evidence type="ECO:0000256" key="2">
    <source>
        <dbReference type="SAM" id="MobiDB-lite"/>
    </source>
</evidence>